<dbReference type="SMART" id="SM01012">
    <property type="entry name" value="ANTAR"/>
    <property type="match status" value="1"/>
</dbReference>
<dbReference type="InterPro" id="IPR003018">
    <property type="entry name" value="GAF"/>
</dbReference>
<reference evidence="7 8" key="1">
    <citation type="submission" date="2019-11" db="EMBL/GenBank/DDBJ databases">
        <title>Gordonia sp. nov., a novel actinobacterium isolated from mangrove soil in Hainan.</title>
        <authorList>
            <person name="Huang X."/>
            <person name="Xie Y."/>
            <person name="Chu X."/>
            <person name="Xiao K."/>
        </authorList>
    </citation>
    <scope>NUCLEOTIDE SEQUENCE [LARGE SCALE GENOMIC DNA]</scope>
    <source>
        <strain evidence="7 8">HNM0687</strain>
    </source>
</reference>
<name>A0A6L7GKY4_9ACTN</name>
<feature type="domain" description="ANTAR" evidence="6">
    <location>
        <begin position="164"/>
        <end position="225"/>
    </location>
</feature>
<dbReference type="InterPro" id="IPR036388">
    <property type="entry name" value="WH-like_DNA-bd_sf"/>
</dbReference>
<dbReference type="GO" id="GO:0003723">
    <property type="term" value="F:RNA binding"/>
    <property type="evidence" value="ECO:0007669"/>
    <property type="project" value="InterPro"/>
</dbReference>
<evidence type="ECO:0000256" key="2">
    <source>
        <dbReference type="ARBA" id="ARBA00022777"/>
    </source>
</evidence>
<comment type="caution">
    <text evidence="7">The sequence shown here is derived from an EMBL/GenBank/DDBJ whole genome shotgun (WGS) entry which is preliminary data.</text>
</comment>
<evidence type="ECO:0000256" key="5">
    <source>
        <dbReference type="SAM" id="MobiDB-lite"/>
    </source>
</evidence>
<feature type="region of interest" description="Disordered" evidence="5">
    <location>
        <begin position="229"/>
        <end position="250"/>
    </location>
</feature>
<keyword evidence="8" id="KW-1185">Reference proteome</keyword>
<evidence type="ECO:0000313" key="8">
    <source>
        <dbReference type="Proteomes" id="UP000475545"/>
    </source>
</evidence>
<dbReference type="InterPro" id="IPR011006">
    <property type="entry name" value="CheY-like_superfamily"/>
</dbReference>
<dbReference type="Gene3D" id="1.10.10.10">
    <property type="entry name" value="Winged helix-like DNA-binding domain superfamily/Winged helix DNA-binding domain"/>
    <property type="match status" value="1"/>
</dbReference>
<dbReference type="Pfam" id="PF03861">
    <property type="entry name" value="ANTAR"/>
    <property type="match status" value="1"/>
</dbReference>
<keyword evidence="1" id="KW-0808">Transferase</keyword>
<dbReference type="SUPFAM" id="SSF55781">
    <property type="entry name" value="GAF domain-like"/>
    <property type="match status" value="1"/>
</dbReference>
<evidence type="ECO:0000259" key="6">
    <source>
        <dbReference type="PROSITE" id="PS50921"/>
    </source>
</evidence>
<evidence type="ECO:0000256" key="1">
    <source>
        <dbReference type="ARBA" id="ARBA00022679"/>
    </source>
</evidence>
<dbReference type="InterPro" id="IPR012074">
    <property type="entry name" value="GAF_ANTAR"/>
</dbReference>
<dbReference type="InterPro" id="IPR029016">
    <property type="entry name" value="GAF-like_dom_sf"/>
</dbReference>
<sequence length="250" mass="27088">MPNRVHQSIAELARRLHDVPETADRVDVLLESVTAEAIDKVPGADHAGVLLLDKKQTITTLASTDEVMSRVARIQVETGDGPCLHAARHHREQVLINDIAADQRWPTFSARVVAETTVRAGLSFHLFTHKGTIGALNLFADEVDAFSPDSEEVGVIFATHAALALGAVREQQNFRSALASRDTIGQAKGMLMERFSIDAIGAFELLRRLSQETNTPLVDVARQVIETDGSSPASCRSSGRGSAQRASRAY</sequence>
<keyword evidence="2" id="KW-0418">Kinase</keyword>
<dbReference type="Gene3D" id="3.30.450.40">
    <property type="match status" value="1"/>
</dbReference>
<dbReference type="PIRSF" id="PIRSF036625">
    <property type="entry name" value="GAF_ANTAR"/>
    <property type="match status" value="1"/>
</dbReference>
<dbReference type="Pfam" id="PF13185">
    <property type="entry name" value="GAF_2"/>
    <property type="match status" value="1"/>
</dbReference>
<protein>
    <submittedName>
        <fullName evidence="7">ANTAR domain-containing protein</fullName>
    </submittedName>
</protein>
<dbReference type="SMART" id="SM00065">
    <property type="entry name" value="GAF"/>
    <property type="match status" value="1"/>
</dbReference>
<dbReference type="AlphaFoldDB" id="A0A6L7GKY4"/>
<dbReference type="PROSITE" id="PS50921">
    <property type="entry name" value="ANTAR"/>
    <property type="match status" value="1"/>
</dbReference>
<gene>
    <name evidence="7" type="ORF">GIY30_01570</name>
</gene>
<dbReference type="EMBL" id="WMBR01000001">
    <property type="protein sequence ID" value="MXP20057.1"/>
    <property type="molecule type" value="Genomic_DNA"/>
</dbReference>
<evidence type="ECO:0000313" key="7">
    <source>
        <dbReference type="EMBL" id="MXP20057.1"/>
    </source>
</evidence>
<keyword evidence="4" id="KW-0804">Transcription</keyword>
<proteinExistence type="predicted"/>
<evidence type="ECO:0000256" key="3">
    <source>
        <dbReference type="ARBA" id="ARBA00023015"/>
    </source>
</evidence>
<organism evidence="7 8">
    <name type="scientific">Gordonia mangrovi</name>
    <dbReference type="NCBI Taxonomy" id="2665643"/>
    <lineage>
        <taxon>Bacteria</taxon>
        <taxon>Bacillati</taxon>
        <taxon>Actinomycetota</taxon>
        <taxon>Actinomycetes</taxon>
        <taxon>Mycobacteriales</taxon>
        <taxon>Gordoniaceae</taxon>
        <taxon>Gordonia</taxon>
    </lineage>
</organism>
<evidence type="ECO:0000256" key="4">
    <source>
        <dbReference type="ARBA" id="ARBA00023163"/>
    </source>
</evidence>
<dbReference type="InterPro" id="IPR005561">
    <property type="entry name" value="ANTAR"/>
</dbReference>
<keyword evidence="3" id="KW-0805">Transcription regulation</keyword>
<dbReference type="GO" id="GO:0016301">
    <property type="term" value="F:kinase activity"/>
    <property type="evidence" value="ECO:0007669"/>
    <property type="project" value="UniProtKB-KW"/>
</dbReference>
<dbReference type="RefSeq" id="WP_160900226.1">
    <property type="nucleotide sequence ID" value="NZ_CP102850.1"/>
</dbReference>
<accession>A0A6L7GKY4</accession>
<dbReference type="SUPFAM" id="SSF52172">
    <property type="entry name" value="CheY-like"/>
    <property type="match status" value="1"/>
</dbReference>
<dbReference type="Proteomes" id="UP000475545">
    <property type="component" value="Unassembled WGS sequence"/>
</dbReference>